<accession>A0A644VUG0</accession>
<dbReference type="EMBL" id="VSSQ01000411">
    <property type="protein sequence ID" value="MPL94003.1"/>
    <property type="molecule type" value="Genomic_DNA"/>
</dbReference>
<organism evidence="5">
    <name type="scientific">bioreactor metagenome</name>
    <dbReference type="NCBI Taxonomy" id="1076179"/>
    <lineage>
        <taxon>unclassified sequences</taxon>
        <taxon>metagenomes</taxon>
        <taxon>ecological metagenomes</taxon>
    </lineage>
</organism>
<dbReference type="GO" id="GO:0016757">
    <property type="term" value="F:glycosyltransferase activity"/>
    <property type="evidence" value="ECO:0007669"/>
    <property type="project" value="UniProtKB-KW"/>
</dbReference>
<feature type="domain" description="Glycosyl transferase family 1" evidence="3">
    <location>
        <begin position="201"/>
        <end position="368"/>
    </location>
</feature>
<dbReference type="Gene3D" id="3.40.50.2000">
    <property type="entry name" value="Glycogen Phosphorylase B"/>
    <property type="match status" value="2"/>
</dbReference>
<dbReference type="Pfam" id="PF00534">
    <property type="entry name" value="Glycos_transf_1"/>
    <property type="match status" value="1"/>
</dbReference>
<keyword evidence="1" id="KW-0328">Glycosyltransferase</keyword>
<sequence length="393" mass="44886">MIKILFIHHAAGWGGAPKCMVNLIKDLDPAKYEVEVLLLKDSVVASKLTEFGIKYSIAESVFYKKYYRFFAHSEAGYVKWYDIFSLVFLGISWILSRYYFADKELVRHRFDIVHLNSSVLTDWLAPAKKRGKVIIHIREPFRKANFDILHHFFKSQIRKYSDRIIAISNDNAKRIAIADKTNVIYDYCEISKGSINVNSYGSKKVLYLGGSSTSKGFYTIVKALDYLDKEVRIYFGGSYNISDKPGSIVGFFKYYLSNARKRNAAIHKIFNHPNAIVIGLIYNVNDYLNEVCCLISPFSVPHFSFPVVETHFQRKPAIVSDVEGMKEIVEDGKTGRIVPVNNPIALAEAINSIVSNTAKSKLMGEEGYRIAMNKFTPQNIEQFERVYNQLISK</sequence>
<evidence type="ECO:0000259" key="3">
    <source>
        <dbReference type="Pfam" id="PF00534"/>
    </source>
</evidence>
<evidence type="ECO:0008006" key="6">
    <source>
        <dbReference type="Google" id="ProtNLM"/>
    </source>
</evidence>
<proteinExistence type="predicted"/>
<dbReference type="Pfam" id="PF13439">
    <property type="entry name" value="Glyco_transf_4"/>
    <property type="match status" value="1"/>
</dbReference>
<comment type="caution">
    <text evidence="5">The sequence shown here is derived from an EMBL/GenBank/DDBJ whole genome shotgun (WGS) entry which is preliminary data.</text>
</comment>
<name>A0A644VUG0_9ZZZZ</name>
<dbReference type="InterPro" id="IPR001296">
    <property type="entry name" value="Glyco_trans_1"/>
</dbReference>
<dbReference type="CDD" id="cd03801">
    <property type="entry name" value="GT4_PimA-like"/>
    <property type="match status" value="1"/>
</dbReference>
<feature type="domain" description="Glycosyltransferase subfamily 4-like N-terminal" evidence="4">
    <location>
        <begin position="13"/>
        <end position="176"/>
    </location>
</feature>
<reference evidence="5" key="1">
    <citation type="submission" date="2019-08" db="EMBL/GenBank/DDBJ databases">
        <authorList>
            <person name="Kucharzyk K."/>
            <person name="Murdoch R.W."/>
            <person name="Higgins S."/>
            <person name="Loffler F."/>
        </authorList>
    </citation>
    <scope>NUCLEOTIDE SEQUENCE</scope>
</reference>
<dbReference type="SUPFAM" id="SSF53756">
    <property type="entry name" value="UDP-Glycosyltransferase/glycogen phosphorylase"/>
    <property type="match status" value="1"/>
</dbReference>
<keyword evidence="2" id="KW-0808">Transferase</keyword>
<dbReference type="PANTHER" id="PTHR12526:SF629">
    <property type="entry name" value="TEICHURONIC ACID BIOSYNTHESIS GLYCOSYLTRANSFERASE TUAH-RELATED"/>
    <property type="match status" value="1"/>
</dbReference>
<evidence type="ECO:0000256" key="1">
    <source>
        <dbReference type="ARBA" id="ARBA00022676"/>
    </source>
</evidence>
<dbReference type="AlphaFoldDB" id="A0A644VUG0"/>
<evidence type="ECO:0000313" key="5">
    <source>
        <dbReference type="EMBL" id="MPL94003.1"/>
    </source>
</evidence>
<protein>
    <recommendedName>
        <fullName evidence="6">D-inositol-3-phosphate glycosyltransferase</fullName>
    </recommendedName>
</protein>
<evidence type="ECO:0000256" key="2">
    <source>
        <dbReference type="ARBA" id="ARBA00022679"/>
    </source>
</evidence>
<gene>
    <name evidence="5" type="ORF">SDC9_40151</name>
</gene>
<dbReference type="PANTHER" id="PTHR12526">
    <property type="entry name" value="GLYCOSYLTRANSFERASE"/>
    <property type="match status" value="1"/>
</dbReference>
<dbReference type="InterPro" id="IPR028098">
    <property type="entry name" value="Glyco_trans_4-like_N"/>
</dbReference>
<evidence type="ECO:0000259" key="4">
    <source>
        <dbReference type="Pfam" id="PF13439"/>
    </source>
</evidence>